<organism evidence="1 2">
    <name type="scientific">Actinomadura rubrobrunea</name>
    <dbReference type="NCBI Taxonomy" id="115335"/>
    <lineage>
        <taxon>Bacteria</taxon>
        <taxon>Bacillati</taxon>
        <taxon>Actinomycetota</taxon>
        <taxon>Actinomycetes</taxon>
        <taxon>Streptosporangiales</taxon>
        <taxon>Thermomonosporaceae</taxon>
        <taxon>Actinomadura</taxon>
    </lineage>
</organism>
<proteinExistence type="predicted"/>
<evidence type="ECO:0000313" key="2">
    <source>
        <dbReference type="Proteomes" id="UP001165124"/>
    </source>
</evidence>
<sequence length="148" mass="15481">MAALLVAAYVDRDGRQADALINGLTDRQRQQLLDALGALARSTRTAVSGADGHVPGVGDARSLDERVHEVLAQVTDVDTEAALQSYLHRPRTMPGETPAASAAEVTAMVHASAAYAAVLMESRPIPPTVLAAGLRAMARHVQGPAPEQ</sequence>
<name>A0A9W6Q264_9ACTN</name>
<reference evidence="1" key="1">
    <citation type="submission" date="2023-02" db="EMBL/GenBank/DDBJ databases">
        <title>Actinomadura rubrobrunea NBRC 14622.</title>
        <authorList>
            <person name="Ichikawa N."/>
            <person name="Sato H."/>
            <person name="Tonouchi N."/>
        </authorList>
    </citation>
    <scope>NUCLEOTIDE SEQUENCE</scope>
    <source>
        <strain evidence="1">NBRC 14622</strain>
    </source>
</reference>
<evidence type="ECO:0000313" key="1">
    <source>
        <dbReference type="EMBL" id="GLW67161.1"/>
    </source>
</evidence>
<gene>
    <name evidence="1" type="ORF">Arub01_54040</name>
</gene>
<comment type="caution">
    <text evidence="1">The sequence shown here is derived from an EMBL/GenBank/DDBJ whole genome shotgun (WGS) entry which is preliminary data.</text>
</comment>
<keyword evidence="2" id="KW-1185">Reference proteome</keyword>
<dbReference type="EMBL" id="BSRZ01000020">
    <property type="protein sequence ID" value="GLW67161.1"/>
    <property type="molecule type" value="Genomic_DNA"/>
</dbReference>
<dbReference type="Proteomes" id="UP001165124">
    <property type="component" value="Unassembled WGS sequence"/>
</dbReference>
<dbReference type="AlphaFoldDB" id="A0A9W6Q264"/>
<protein>
    <submittedName>
        <fullName evidence="1">Uncharacterized protein</fullName>
    </submittedName>
</protein>
<accession>A0A9W6Q264</accession>